<dbReference type="Proteomes" id="UP000264071">
    <property type="component" value="Unassembled WGS sequence"/>
</dbReference>
<keyword evidence="1 10" id="KW-0808">Transferase</keyword>
<dbReference type="PANTHER" id="PTHR43675:SF8">
    <property type="entry name" value="ARSENITE METHYLTRANSFERASE"/>
    <property type="match status" value="1"/>
</dbReference>
<reference evidence="10 11" key="1">
    <citation type="journal article" date="2018" name="Nat. Biotechnol.">
        <title>A standardized bacterial taxonomy based on genome phylogeny substantially revises the tree of life.</title>
        <authorList>
            <person name="Parks D.H."/>
            <person name="Chuvochina M."/>
            <person name="Waite D.W."/>
            <person name="Rinke C."/>
            <person name="Skarshewski A."/>
            <person name="Chaumeil P.A."/>
            <person name="Hugenholtz P."/>
        </authorList>
    </citation>
    <scope>NUCLEOTIDE SEQUENCE [LARGE SCALE GENOMIC DNA]</scope>
    <source>
        <strain evidence="10">UBA8844</strain>
    </source>
</reference>
<comment type="catalytic activity">
    <reaction evidence="6">
        <text>arsenic triglutathione + [thioredoxin]-dithiol + S-adenosyl-L-methionine + 2 H2O = methylarsonous acid + [thioredoxin]-disulfide + 3 glutathione + S-adenosyl-L-homocysteine + H(+)</text>
        <dbReference type="Rhea" id="RHEA:69460"/>
        <dbReference type="Rhea" id="RHEA-COMP:10698"/>
        <dbReference type="Rhea" id="RHEA-COMP:10700"/>
        <dbReference type="ChEBI" id="CHEBI:15377"/>
        <dbReference type="ChEBI" id="CHEBI:15378"/>
        <dbReference type="ChEBI" id="CHEBI:17826"/>
        <dbReference type="ChEBI" id="CHEBI:29950"/>
        <dbReference type="ChEBI" id="CHEBI:50058"/>
        <dbReference type="ChEBI" id="CHEBI:57856"/>
        <dbReference type="ChEBI" id="CHEBI:57925"/>
        <dbReference type="ChEBI" id="CHEBI:59789"/>
        <dbReference type="ChEBI" id="CHEBI:183640"/>
        <dbReference type="EC" id="2.1.1.137"/>
    </reaction>
</comment>
<evidence type="ECO:0000256" key="7">
    <source>
        <dbReference type="ARBA" id="ARBA00047943"/>
    </source>
</evidence>
<dbReference type="InterPro" id="IPR029063">
    <property type="entry name" value="SAM-dependent_MTases_sf"/>
</dbReference>
<dbReference type="SUPFAM" id="SSF53335">
    <property type="entry name" value="S-adenosyl-L-methionine-dependent methyltransferases"/>
    <property type="match status" value="1"/>
</dbReference>
<dbReference type="CDD" id="cd02440">
    <property type="entry name" value="AdoMet_MTases"/>
    <property type="match status" value="1"/>
</dbReference>
<evidence type="ECO:0000259" key="9">
    <source>
        <dbReference type="Pfam" id="PF13847"/>
    </source>
</evidence>
<accession>A0A3D4VCC2</accession>
<evidence type="ECO:0000256" key="1">
    <source>
        <dbReference type="ARBA" id="ARBA00022679"/>
    </source>
</evidence>
<evidence type="ECO:0000313" key="10">
    <source>
        <dbReference type="EMBL" id="HCT58780.1"/>
    </source>
</evidence>
<keyword evidence="10" id="KW-0489">Methyltransferase</keyword>
<comment type="similarity">
    <text evidence="3">Belongs to the methyltransferase superfamily. Arsenite methyltransferase family.</text>
</comment>
<dbReference type="EC" id="2.1.1.137" evidence="4"/>
<dbReference type="Pfam" id="PF13847">
    <property type="entry name" value="Methyltransf_31"/>
    <property type="match status" value="1"/>
</dbReference>
<comment type="catalytic activity">
    <reaction evidence="7">
        <text>arsenic triglutathione + 2 [thioredoxin]-dithiol + 2 S-adenosyl-L-methionine + H2O = dimethylarsinous acid + 2 [thioredoxin]-disulfide + 3 glutathione + 2 S-adenosyl-L-homocysteine + 2 H(+)</text>
        <dbReference type="Rhea" id="RHEA:69464"/>
        <dbReference type="Rhea" id="RHEA-COMP:10698"/>
        <dbReference type="Rhea" id="RHEA-COMP:10700"/>
        <dbReference type="ChEBI" id="CHEBI:15377"/>
        <dbReference type="ChEBI" id="CHEBI:15378"/>
        <dbReference type="ChEBI" id="CHEBI:23808"/>
        <dbReference type="ChEBI" id="CHEBI:29950"/>
        <dbReference type="ChEBI" id="CHEBI:50058"/>
        <dbReference type="ChEBI" id="CHEBI:57856"/>
        <dbReference type="ChEBI" id="CHEBI:57925"/>
        <dbReference type="ChEBI" id="CHEBI:59789"/>
        <dbReference type="ChEBI" id="CHEBI:183640"/>
        <dbReference type="EC" id="2.1.1.137"/>
    </reaction>
</comment>
<keyword evidence="2" id="KW-0949">S-adenosyl-L-methionine</keyword>
<sequence>MTTPVDVSDVVRSKYGEAARRVLNAEGAAAESCCGPVNSCCGGSAFNGMVDPITSNLYVNGESDVLPSAAMLASLGCGNPTALAQLNPGEVVLDLGSGGGIDVLLSARRVGPTGKAYGLDMTDDMLTLARKNATEAGVTNVEFLKGQIEHIPLPDASVDVIISNCVINLSGDKRRVLAEAFRVLKPGGRFAISDVVVRGEVPEAVRRSMELWVGCVAGALEETQFKALLTEVGFVGPDVEPTRMYKSEDARVFLNDAGIDVDANLDQIDGRFMAAFVRATKPVSTSPTSGACCGPDCCP</sequence>
<dbReference type="GO" id="GO:0032259">
    <property type="term" value="P:methylation"/>
    <property type="evidence" value="ECO:0007669"/>
    <property type="project" value="UniProtKB-KW"/>
</dbReference>
<dbReference type="InterPro" id="IPR026669">
    <property type="entry name" value="Arsenite_MeTrfase-like"/>
</dbReference>
<dbReference type="PANTHER" id="PTHR43675">
    <property type="entry name" value="ARSENITE METHYLTRANSFERASE"/>
    <property type="match status" value="1"/>
</dbReference>
<dbReference type="OMA" id="LESWAGC"/>
<dbReference type="AlphaFoldDB" id="A0A3D4VCC2"/>
<evidence type="ECO:0000256" key="5">
    <source>
        <dbReference type="ARBA" id="ARBA00034545"/>
    </source>
</evidence>
<gene>
    <name evidence="10" type="ORF">DGD08_16360</name>
</gene>
<evidence type="ECO:0000256" key="6">
    <source>
        <dbReference type="ARBA" id="ARBA00047941"/>
    </source>
</evidence>
<evidence type="ECO:0000256" key="4">
    <source>
        <dbReference type="ARBA" id="ARBA00034521"/>
    </source>
</evidence>
<evidence type="ECO:0000313" key="11">
    <source>
        <dbReference type="Proteomes" id="UP000264071"/>
    </source>
</evidence>
<comment type="catalytic activity">
    <reaction evidence="8">
        <text>arsenic triglutathione + 3 [thioredoxin]-dithiol + 3 S-adenosyl-L-methionine = trimethylarsine + 3 [thioredoxin]-disulfide + 3 glutathione + 3 S-adenosyl-L-homocysteine + 3 H(+)</text>
        <dbReference type="Rhea" id="RHEA:69432"/>
        <dbReference type="Rhea" id="RHEA-COMP:10698"/>
        <dbReference type="Rhea" id="RHEA-COMP:10700"/>
        <dbReference type="ChEBI" id="CHEBI:15378"/>
        <dbReference type="ChEBI" id="CHEBI:27130"/>
        <dbReference type="ChEBI" id="CHEBI:29950"/>
        <dbReference type="ChEBI" id="CHEBI:50058"/>
        <dbReference type="ChEBI" id="CHEBI:57856"/>
        <dbReference type="ChEBI" id="CHEBI:57925"/>
        <dbReference type="ChEBI" id="CHEBI:59789"/>
        <dbReference type="ChEBI" id="CHEBI:183640"/>
        <dbReference type="EC" id="2.1.1.137"/>
    </reaction>
</comment>
<comment type="caution">
    <text evidence="10">The sequence shown here is derived from an EMBL/GenBank/DDBJ whole genome shotgun (WGS) entry which is preliminary data.</text>
</comment>
<organism evidence="10 11">
    <name type="scientific">Gemmatimonas aurantiaca</name>
    <dbReference type="NCBI Taxonomy" id="173480"/>
    <lineage>
        <taxon>Bacteria</taxon>
        <taxon>Pseudomonadati</taxon>
        <taxon>Gemmatimonadota</taxon>
        <taxon>Gemmatimonadia</taxon>
        <taxon>Gemmatimonadales</taxon>
        <taxon>Gemmatimonadaceae</taxon>
        <taxon>Gemmatimonas</taxon>
    </lineage>
</organism>
<evidence type="ECO:0000256" key="8">
    <source>
        <dbReference type="ARBA" id="ARBA00048428"/>
    </source>
</evidence>
<dbReference type="EMBL" id="DPIY01000011">
    <property type="protein sequence ID" value="HCT58780.1"/>
    <property type="molecule type" value="Genomic_DNA"/>
</dbReference>
<feature type="domain" description="Methyltransferase" evidence="9">
    <location>
        <begin position="87"/>
        <end position="232"/>
    </location>
</feature>
<dbReference type="NCBIfam" id="NF008823">
    <property type="entry name" value="PRK11873.1"/>
    <property type="match status" value="1"/>
</dbReference>
<name>A0A3D4VCC2_9BACT</name>
<proteinExistence type="inferred from homology"/>
<dbReference type="Gene3D" id="3.40.50.150">
    <property type="entry name" value="Vaccinia Virus protein VP39"/>
    <property type="match status" value="1"/>
</dbReference>
<dbReference type="GO" id="GO:0030791">
    <property type="term" value="F:arsenite methyltransferase activity"/>
    <property type="evidence" value="ECO:0007669"/>
    <property type="project" value="UniProtKB-EC"/>
</dbReference>
<evidence type="ECO:0000256" key="3">
    <source>
        <dbReference type="ARBA" id="ARBA00034487"/>
    </source>
</evidence>
<dbReference type="InterPro" id="IPR025714">
    <property type="entry name" value="Methyltranfer_dom"/>
</dbReference>
<protein>
    <recommendedName>
        <fullName evidence="5">Arsenite methyltransferase</fullName>
        <ecNumber evidence="4">2.1.1.137</ecNumber>
    </recommendedName>
</protein>
<evidence type="ECO:0000256" key="2">
    <source>
        <dbReference type="ARBA" id="ARBA00022691"/>
    </source>
</evidence>